<comment type="catalytic activity">
    <reaction evidence="3">
        <text>3-O-[beta-D-GlcA-(1-&gt;3)-beta-D-Gal-(1-&gt;3)-beta-D-Gal-(1-&gt;4)-beta-D-2-O-P-Xyl]-L-seryl-[protein] + H2O = 3-O-(beta-D-GlcA-(1-&gt;3)-beta-D-Gal-(1-&gt;3)-beta-D-Gal-(1-&gt;4)-beta-D-Xyl)-L-seryl-[protein] + phosphate</text>
        <dbReference type="Rhea" id="RHEA:56512"/>
        <dbReference type="Rhea" id="RHEA-COMP:12573"/>
        <dbReference type="Rhea" id="RHEA-COMP:14559"/>
        <dbReference type="ChEBI" id="CHEBI:15377"/>
        <dbReference type="ChEBI" id="CHEBI:43474"/>
        <dbReference type="ChEBI" id="CHEBI:132093"/>
        <dbReference type="ChEBI" id="CHEBI:140495"/>
    </reaction>
</comment>
<dbReference type="GO" id="GO:0016791">
    <property type="term" value="F:phosphatase activity"/>
    <property type="evidence" value="ECO:0007669"/>
    <property type="project" value="TreeGrafter"/>
</dbReference>
<gene>
    <name evidence="6" type="ORF">CHS0354_041767</name>
</gene>
<dbReference type="SUPFAM" id="SSF53254">
    <property type="entry name" value="Phosphoglycerate mutase-like"/>
    <property type="match status" value="1"/>
</dbReference>
<dbReference type="PANTHER" id="PTHR11567:SF110">
    <property type="entry name" value="2-PHOSPHOXYLOSE PHOSPHATASE 1"/>
    <property type="match status" value="1"/>
</dbReference>
<dbReference type="InterPro" id="IPR000560">
    <property type="entry name" value="His_Pase_clade-2"/>
</dbReference>
<protein>
    <recommendedName>
        <fullName evidence="4">2-phosphoxylose phosphatase 1</fullName>
    </recommendedName>
    <alternativeName>
        <fullName evidence="5">Acid phosphatase-like protein 2</fullName>
    </alternativeName>
</protein>
<evidence type="ECO:0000256" key="2">
    <source>
        <dbReference type="ARBA" id="ARBA00022801"/>
    </source>
</evidence>
<dbReference type="InterPro" id="IPR029033">
    <property type="entry name" value="His_PPase_superfam"/>
</dbReference>
<evidence type="ECO:0000256" key="3">
    <source>
        <dbReference type="ARBA" id="ARBA00036311"/>
    </source>
</evidence>
<dbReference type="InterPro" id="IPR050645">
    <property type="entry name" value="Histidine_acid_phosphatase"/>
</dbReference>
<dbReference type="PANTHER" id="PTHR11567">
    <property type="entry name" value="ACID PHOSPHATASE-RELATED"/>
    <property type="match status" value="1"/>
</dbReference>
<comment type="similarity">
    <text evidence="1">Belongs to the histidine acid phosphatase family.</text>
</comment>
<dbReference type="EMBL" id="JAEAOA010002350">
    <property type="protein sequence ID" value="KAK3601844.1"/>
    <property type="molecule type" value="Genomic_DNA"/>
</dbReference>
<reference evidence="6" key="3">
    <citation type="submission" date="2023-05" db="EMBL/GenBank/DDBJ databases">
        <authorList>
            <person name="Smith C.H."/>
        </authorList>
    </citation>
    <scope>NUCLEOTIDE SEQUENCE</scope>
    <source>
        <strain evidence="6">CHS0354</strain>
        <tissue evidence="6">Mantle</tissue>
    </source>
</reference>
<evidence type="ECO:0000313" key="6">
    <source>
        <dbReference type="EMBL" id="KAK3601844.1"/>
    </source>
</evidence>
<dbReference type="Pfam" id="PF00328">
    <property type="entry name" value="His_Phos_2"/>
    <property type="match status" value="1"/>
</dbReference>
<name>A0AAE0W5I3_9BIVA</name>
<evidence type="ECO:0000256" key="1">
    <source>
        <dbReference type="ARBA" id="ARBA00005375"/>
    </source>
</evidence>
<sequence>MWSLPGYITQLVSLAAVIVTACALLGPGTNILLDPLLNLVEWPPPDADQLNPDPPAFSDPAWLLQNPIIHKMCHYPQNLQGLEGELFADYQLEEVHVVLTPSEMSPSVRGLFSRLPEFNCMFESYEESNADFLSFKETADLYFASNRKKFGFNDFYPSTRSEVCHDGQLTPKEVVQFLTVGRNLQEAYFFRSFRNKYLPRADILDINSMTTSAAFQSLVAFLHGFLPEKQLMKTSIRKSTENFCVSVNSSIDSCHCHYIDERLPQIQRAVQHGRFIFKDDFMPIAEVEKILNSPRRGQLSAIELYNLLMPLVCNYQCRKLTGHFMKFTEEGMLLLINKTSEHFITLSKDPVFKAFSHSYTYPFLEAMVKNIYSKRSSDQKIHLYSGDLTFLLSLLTSLGTPIKEHIPPASRLVFELYRGQTKSYYVRVLLNGEVITQELSICRAGRMATHGMCPLVALADFLREKVSSLQCYR</sequence>
<organism evidence="6 7">
    <name type="scientific">Potamilus streckersoni</name>
    <dbReference type="NCBI Taxonomy" id="2493646"/>
    <lineage>
        <taxon>Eukaryota</taxon>
        <taxon>Metazoa</taxon>
        <taxon>Spiralia</taxon>
        <taxon>Lophotrochozoa</taxon>
        <taxon>Mollusca</taxon>
        <taxon>Bivalvia</taxon>
        <taxon>Autobranchia</taxon>
        <taxon>Heteroconchia</taxon>
        <taxon>Palaeoheterodonta</taxon>
        <taxon>Unionida</taxon>
        <taxon>Unionoidea</taxon>
        <taxon>Unionidae</taxon>
        <taxon>Ambleminae</taxon>
        <taxon>Lampsilini</taxon>
        <taxon>Potamilus</taxon>
    </lineage>
</organism>
<keyword evidence="7" id="KW-1185">Reference proteome</keyword>
<evidence type="ECO:0000256" key="5">
    <source>
        <dbReference type="ARBA" id="ARBA00041499"/>
    </source>
</evidence>
<keyword evidence="2" id="KW-0378">Hydrolase</keyword>
<evidence type="ECO:0000256" key="4">
    <source>
        <dbReference type="ARBA" id="ARBA00040357"/>
    </source>
</evidence>
<comment type="caution">
    <text evidence="6">The sequence shown here is derived from an EMBL/GenBank/DDBJ whole genome shotgun (WGS) entry which is preliminary data.</text>
</comment>
<reference evidence="6" key="1">
    <citation type="journal article" date="2021" name="Genome Biol. Evol.">
        <title>A High-Quality Reference Genome for a Parasitic Bivalve with Doubly Uniparental Inheritance (Bivalvia: Unionida).</title>
        <authorList>
            <person name="Smith C.H."/>
        </authorList>
    </citation>
    <scope>NUCLEOTIDE SEQUENCE</scope>
    <source>
        <strain evidence="6">CHS0354</strain>
    </source>
</reference>
<evidence type="ECO:0000313" key="7">
    <source>
        <dbReference type="Proteomes" id="UP001195483"/>
    </source>
</evidence>
<proteinExistence type="inferred from homology"/>
<dbReference type="Gene3D" id="3.40.50.1240">
    <property type="entry name" value="Phosphoglycerate mutase-like"/>
    <property type="match status" value="1"/>
</dbReference>
<dbReference type="Proteomes" id="UP001195483">
    <property type="component" value="Unassembled WGS sequence"/>
</dbReference>
<dbReference type="AlphaFoldDB" id="A0AAE0W5I3"/>
<reference evidence="6" key="2">
    <citation type="journal article" date="2021" name="Genome Biol. Evol.">
        <title>Developing a high-quality reference genome for a parasitic bivalve with doubly uniparental inheritance (Bivalvia: Unionida).</title>
        <authorList>
            <person name="Smith C.H."/>
        </authorList>
    </citation>
    <scope>NUCLEOTIDE SEQUENCE</scope>
    <source>
        <strain evidence="6">CHS0354</strain>
        <tissue evidence="6">Mantle</tissue>
    </source>
</reference>
<accession>A0AAE0W5I3</accession>